<dbReference type="AlphaFoldDB" id="A0A366EGF5"/>
<keyword evidence="3" id="KW-1185">Reference proteome</keyword>
<keyword evidence="1" id="KW-1133">Transmembrane helix</keyword>
<feature type="transmembrane region" description="Helical" evidence="1">
    <location>
        <begin position="99"/>
        <end position="118"/>
    </location>
</feature>
<gene>
    <name evidence="2" type="ORF">DES48_101258</name>
</gene>
<feature type="transmembrane region" description="Helical" evidence="1">
    <location>
        <begin position="22"/>
        <end position="38"/>
    </location>
</feature>
<dbReference type="InterPro" id="IPR014617">
    <property type="entry name" value="YphA_Bacsu"/>
</dbReference>
<sequence length="172" mass="19563">MAILLFLLLIFGNYIITWKQISVNTAVLILFIASSLFLTSSKRRISLFVICLFVAHVYAGLRCFEVVTPVWFFLPKTLLYGGVFVVIISFLSKKLIDKLIIVCLSIIIGEAIFMATVYSINWDIIIGAPDLLLLLTVLSAIILCHHLGIEIKRKLQDILHVIEQQNKRWTNE</sequence>
<evidence type="ECO:0000313" key="2">
    <source>
        <dbReference type="EMBL" id="RBP01521.1"/>
    </source>
</evidence>
<accession>A0A366EGF5</accession>
<dbReference type="Proteomes" id="UP000252254">
    <property type="component" value="Unassembled WGS sequence"/>
</dbReference>
<feature type="transmembrane region" description="Helical" evidence="1">
    <location>
        <begin position="73"/>
        <end position="92"/>
    </location>
</feature>
<evidence type="ECO:0000256" key="1">
    <source>
        <dbReference type="SAM" id="Phobius"/>
    </source>
</evidence>
<comment type="caution">
    <text evidence="2">The sequence shown here is derived from an EMBL/GenBank/DDBJ whole genome shotgun (WGS) entry which is preliminary data.</text>
</comment>
<feature type="transmembrane region" description="Helical" evidence="1">
    <location>
        <begin position="124"/>
        <end position="144"/>
    </location>
</feature>
<proteinExistence type="predicted"/>
<reference evidence="2 3" key="1">
    <citation type="submission" date="2018-06" db="EMBL/GenBank/DDBJ databases">
        <title>Genomic Encyclopedia of Type Strains, Phase IV (KMG-IV): sequencing the most valuable type-strain genomes for metagenomic binning, comparative biology and taxonomic classification.</title>
        <authorList>
            <person name="Goeker M."/>
        </authorList>
    </citation>
    <scope>NUCLEOTIDE SEQUENCE [LARGE SCALE GENOMIC DNA]</scope>
    <source>
        <strain evidence="2 3">DSM 15140</strain>
    </source>
</reference>
<keyword evidence="1" id="KW-0472">Membrane</keyword>
<keyword evidence="1" id="KW-0812">Transmembrane</keyword>
<dbReference type="Pfam" id="PF24124">
    <property type="entry name" value="YphA"/>
    <property type="match status" value="1"/>
</dbReference>
<protein>
    <submittedName>
        <fullName evidence="2">Uncharacterized protein</fullName>
    </submittedName>
</protein>
<dbReference type="STRING" id="200904.GCA_900168775_01852"/>
<name>A0A366EGF5_9BACI</name>
<feature type="transmembrane region" description="Helical" evidence="1">
    <location>
        <begin position="45"/>
        <end position="61"/>
    </location>
</feature>
<organism evidence="2 3">
    <name type="scientific">Paraliobacillus ryukyuensis</name>
    <dbReference type="NCBI Taxonomy" id="200904"/>
    <lineage>
        <taxon>Bacteria</taxon>
        <taxon>Bacillati</taxon>
        <taxon>Bacillota</taxon>
        <taxon>Bacilli</taxon>
        <taxon>Bacillales</taxon>
        <taxon>Bacillaceae</taxon>
        <taxon>Paraliobacillus</taxon>
    </lineage>
</organism>
<dbReference type="EMBL" id="QNRI01000001">
    <property type="protein sequence ID" value="RBP01521.1"/>
    <property type="molecule type" value="Genomic_DNA"/>
</dbReference>
<evidence type="ECO:0000313" key="3">
    <source>
        <dbReference type="Proteomes" id="UP000252254"/>
    </source>
</evidence>